<evidence type="ECO:0000313" key="3">
    <source>
        <dbReference type="Proteomes" id="UP000242972"/>
    </source>
</evidence>
<gene>
    <name evidence="2" type="ORF">C7B46_03555</name>
</gene>
<evidence type="ECO:0000313" key="2">
    <source>
        <dbReference type="EMBL" id="PSR34798.1"/>
    </source>
</evidence>
<dbReference type="EMBL" id="PXYW01000006">
    <property type="protein sequence ID" value="PSR34798.1"/>
    <property type="molecule type" value="Genomic_DNA"/>
</dbReference>
<name>A0A2T2XK47_9FIRM</name>
<reference evidence="2 3" key="1">
    <citation type="journal article" date="2014" name="BMC Genomics">
        <title>Comparison of environmental and isolate Sulfobacillus genomes reveals diverse carbon, sulfur, nitrogen, and hydrogen metabolisms.</title>
        <authorList>
            <person name="Justice N.B."/>
            <person name="Norman A."/>
            <person name="Brown C.T."/>
            <person name="Singh A."/>
            <person name="Thomas B.C."/>
            <person name="Banfield J.F."/>
        </authorList>
    </citation>
    <scope>NUCLEOTIDE SEQUENCE [LARGE SCALE GENOMIC DNA]</scope>
    <source>
        <strain evidence="2">AMDSBA4</strain>
    </source>
</reference>
<sequence>MVGKMLSILAAGGLLTGGVAASHQAPKSVAGPLMGVHSSMNLMQTVASDLHVSTSTLRADRKAGLSLAAIGNKQGISTASLEATLLKQVQNAVQQAVSQGALTSARASTIESHLPKMIDHVVTMTPTSQHSWPGHGRHWGPMKGRSWFAMNPQTLAQDLHISISTLKADRKAGDSLATIAQKSGITPSALESTLLGQAQSRLQNAESSGRVTSTEAAKIQSHLSTMIDHMVTMTPHQGGWRNQ</sequence>
<dbReference type="Proteomes" id="UP000242972">
    <property type="component" value="Unassembled WGS sequence"/>
</dbReference>
<keyword evidence="1" id="KW-0732">Signal</keyword>
<evidence type="ECO:0000256" key="1">
    <source>
        <dbReference type="SAM" id="SignalP"/>
    </source>
</evidence>
<comment type="caution">
    <text evidence="2">The sequence shown here is derived from an EMBL/GenBank/DDBJ whole genome shotgun (WGS) entry which is preliminary data.</text>
</comment>
<dbReference type="AlphaFoldDB" id="A0A2T2XK47"/>
<proteinExistence type="predicted"/>
<feature type="signal peptide" evidence="1">
    <location>
        <begin position="1"/>
        <end position="21"/>
    </location>
</feature>
<feature type="chain" id="PRO_5015771595" evidence="1">
    <location>
        <begin position="22"/>
        <end position="243"/>
    </location>
</feature>
<accession>A0A2T2XK47</accession>
<protein>
    <submittedName>
        <fullName evidence="2">Uncharacterized protein</fullName>
    </submittedName>
</protein>
<organism evidence="2 3">
    <name type="scientific">Sulfobacillus benefaciens</name>
    <dbReference type="NCBI Taxonomy" id="453960"/>
    <lineage>
        <taxon>Bacteria</taxon>
        <taxon>Bacillati</taxon>
        <taxon>Bacillota</taxon>
        <taxon>Clostridia</taxon>
        <taxon>Eubacteriales</taxon>
        <taxon>Clostridiales Family XVII. Incertae Sedis</taxon>
        <taxon>Sulfobacillus</taxon>
    </lineage>
</organism>